<evidence type="ECO:0000256" key="3">
    <source>
        <dbReference type="ARBA" id="ARBA00005133"/>
    </source>
</evidence>
<reference evidence="12" key="2">
    <citation type="submission" date="2021-04" db="EMBL/GenBank/DDBJ databases">
        <authorList>
            <person name="Gilroy R."/>
        </authorList>
    </citation>
    <scope>NUCLEOTIDE SEQUENCE</scope>
    <source>
        <strain evidence="12">Gambia16-554</strain>
    </source>
</reference>
<keyword evidence="8 9" id="KW-0413">Isomerase</keyword>
<comment type="pathway">
    <text evidence="3 9 11">Amino-acid biosynthesis; L-histidine biosynthesis; L-histidine from 5-phospho-alpha-D-ribose 1-diphosphate: step 4/9.</text>
</comment>
<evidence type="ECO:0000256" key="9">
    <source>
        <dbReference type="HAMAP-Rule" id="MF_01014"/>
    </source>
</evidence>
<dbReference type="GO" id="GO:0000162">
    <property type="term" value="P:L-tryptophan biosynthetic process"/>
    <property type="evidence" value="ECO:0007669"/>
    <property type="project" value="TreeGrafter"/>
</dbReference>
<organism evidence="12 13">
    <name type="scientific">Candidatus Coprenecus stercoravium</name>
    <dbReference type="NCBI Taxonomy" id="2840735"/>
    <lineage>
        <taxon>Bacteria</taxon>
        <taxon>Pseudomonadati</taxon>
        <taxon>Bacteroidota</taxon>
        <taxon>Bacteroidia</taxon>
        <taxon>Bacteroidales</taxon>
        <taxon>Rikenellaceae</taxon>
        <taxon>Rikenellaceae incertae sedis</taxon>
        <taxon>Candidatus Coprenecus</taxon>
    </lineage>
</organism>
<evidence type="ECO:0000256" key="2">
    <source>
        <dbReference type="ARBA" id="ARBA00004496"/>
    </source>
</evidence>
<accession>A0A9D2GPQ4</accession>
<keyword evidence="5 9" id="KW-0963">Cytoplasm</keyword>
<evidence type="ECO:0000256" key="4">
    <source>
        <dbReference type="ARBA" id="ARBA00009667"/>
    </source>
</evidence>
<dbReference type="InterPro" id="IPR013785">
    <property type="entry name" value="Aldolase_TIM"/>
</dbReference>
<dbReference type="InterPro" id="IPR011060">
    <property type="entry name" value="RibuloseP-bd_barrel"/>
</dbReference>
<reference evidence="12" key="1">
    <citation type="journal article" date="2021" name="PeerJ">
        <title>Extensive microbial diversity within the chicken gut microbiome revealed by metagenomics and culture.</title>
        <authorList>
            <person name="Gilroy R."/>
            <person name="Ravi A."/>
            <person name="Getino M."/>
            <person name="Pursley I."/>
            <person name="Horton D.L."/>
            <person name="Alikhan N.F."/>
            <person name="Baker D."/>
            <person name="Gharbi K."/>
            <person name="Hall N."/>
            <person name="Watson M."/>
            <person name="Adriaenssens E.M."/>
            <person name="Foster-Nyarko E."/>
            <person name="Jarju S."/>
            <person name="Secka A."/>
            <person name="Antonio M."/>
            <person name="Oren A."/>
            <person name="Chaudhuri R.R."/>
            <person name="La Ragione R."/>
            <person name="Hildebrand F."/>
            <person name="Pallen M.J."/>
        </authorList>
    </citation>
    <scope>NUCLEOTIDE SEQUENCE</scope>
    <source>
        <strain evidence="12">Gambia16-554</strain>
    </source>
</reference>
<dbReference type="NCBIfam" id="TIGR00007">
    <property type="entry name" value="1-(5-phosphoribosyl)-5-[(5-phosphoribosylamino)methylideneamino]imidazole-4-carboxamide isomerase"/>
    <property type="match status" value="1"/>
</dbReference>
<protein>
    <recommendedName>
        <fullName evidence="9 11">1-(5-phosphoribosyl)-5-[(5-phosphoribosylamino)methylideneamino] imidazole-4-carboxamide isomerase</fullName>
        <ecNumber evidence="9 11">5.3.1.16</ecNumber>
    </recommendedName>
    <alternativeName>
        <fullName evidence="9">Phosphoribosylformimino-5-aminoimidazole carboxamide ribotide isomerase</fullName>
    </alternativeName>
</protein>
<dbReference type="InterPro" id="IPR023016">
    <property type="entry name" value="HisA/PriA"/>
</dbReference>
<dbReference type="AlphaFoldDB" id="A0A9D2GPQ4"/>
<comment type="caution">
    <text evidence="12">The sequence shown here is derived from an EMBL/GenBank/DDBJ whole genome shotgun (WGS) entry which is preliminary data.</text>
</comment>
<dbReference type="PANTHER" id="PTHR43090:SF2">
    <property type="entry name" value="1-(5-PHOSPHORIBOSYL)-5-[(5-PHOSPHORIBOSYLAMINO)METHYLIDENEAMINO] IMIDAZOLE-4-CARBOXAMIDE ISOMERASE"/>
    <property type="match status" value="1"/>
</dbReference>
<evidence type="ECO:0000256" key="1">
    <source>
        <dbReference type="ARBA" id="ARBA00000901"/>
    </source>
</evidence>
<evidence type="ECO:0000256" key="8">
    <source>
        <dbReference type="ARBA" id="ARBA00023235"/>
    </source>
</evidence>
<dbReference type="GO" id="GO:0000105">
    <property type="term" value="P:L-histidine biosynthetic process"/>
    <property type="evidence" value="ECO:0007669"/>
    <property type="project" value="UniProtKB-UniRule"/>
</dbReference>
<evidence type="ECO:0000256" key="5">
    <source>
        <dbReference type="ARBA" id="ARBA00022490"/>
    </source>
</evidence>
<dbReference type="Pfam" id="PF00977">
    <property type="entry name" value="His_biosynth"/>
    <property type="match status" value="1"/>
</dbReference>
<comment type="subcellular location">
    <subcellularLocation>
        <location evidence="2 9 11">Cytoplasm</location>
    </subcellularLocation>
</comment>
<feature type="active site" description="Proton acceptor" evidence="9">
    <location>
        <position position="9"/>
    </location>
</feature>
<evidence type="ECO:0000256" key="10">
    <source>
        <dbReference type="RuleBase" id="RU003657"/>
    </source>
</evidence>
<sequence>MIDIIPAIDVIEGRCVRLSEGDYGRCRVYDAEPLDMAKAFEDCGAAVLHLVDLEGAKSDGPVNLRILEKIASRTALKVEFGGGVKSDGALRSVFDAGAFRVIGGSIACTGAEIFSSWLRRYGGSRIVLGADVRNGKVSVNGWLDKTDILIEDLLRRFLPDGLETVIVTDISKDGMLAGPTVALYSELMTSFPDLKVAASGGVGSMADISCLEKAGVRSVIVGKAIYENRITLPQLAGFYGRTAAEDNI</sequence>
<dbReference type="FunFam" id="3.20.20.70:FF:000009">
    <property type="entry name" value="1-(5-phosphoribosyl)-5-[(5-phosphoribosylamino)methylideneamino] imidazole-4-carboxamide isomerase"/>
    <property type="match status" value="1"/>
</dbReference>
<gene>
    <name evidence="9 12" type="primary">hisA</name>
    <name evidence="12" type="ORF">IAC04_05690</name>
</gene>
<evidence type="ECO:0000313" key="13">
    <source>
        <dbReference type="Proteomes" id="UP000824115"/>
    </source>
</evidence>
<evidence type="ECO:0000256" key="11">
    <source>
        <dbReference type="RuleBase" id="RU003658"/>
    </source>
</evidence>
<dbReference type="GO" id="GO:0003949">
    <property type="term" value="F:1-(5-phosphoribosyl)-5-[(5-phosphoribosylamino)methylideneamino]imidazole-4-carboxamide isomerase activity"/>
    <property type="evidence" value="ECO:0007669"/>
    <property type="project" value="UniProtKB-UniRule"/>
</dbReference>
<dbReference type="InterPro" id="IPR044524">
    <property type="entry name" value="Isoase_HisA-like"/>
</dbReference>
<dbReference type="PANTHER" id="PTHR43090">
    <property type="entry name" value="1-(5-PHOSPHORIBOSYL)-5-[(5-PHOSPHORIBOSYLAMINO)METHYLIDENEAMINO] IMIDAZOLE-4-CARBOXAMIDE ISOMERASE"/>
    <property type="match status" value="1"/>
</dbReference>
<dbReference type="HAMAP" id="MF_01014">
    <property type="entry name" value="HisA"/>
    <property type="match status" value="1"/>
</dbReference>
<dbReference type="EC" id="5.3.1.16" evidence="9 11"/>
<dbReference type="Gene3D" id="3.20.20.70">
    <property type="entry name" value="Aldolase class I"/>
    <property type="match status" value="1"/>
</dbReference>
<proteinExistence type="inferred from homology"/>
<evidence type="ECO:0000256" key="7">
    <source>
        <dbReference type="ARBA" id="ARBA00023102"/>
    </source>
</evidence>
<dbReference type="InterPro" id="IPR006063">
    <property type="entry name" value="HisA_bact_arch"/>
</dbReference>
<dbReference type="EMBL" id="DXAW01000097">
    <property type="protein sequence ID" value="HIZ85962.1"/>
    <property type="molecule type" value="Genomic_DNA"/>
</dbReference>
<dbReference type="GO" id="GO:0005737">
    <property type="term" value="C:cytoplasm"/>
    <property type="evidence" value="ECO:0007669"/>
    <property type="project" value="UniProtKB-SubCell"/>
</dbReference>
<dbReference type="SUPFAM" id="SSF51366">
    <property type="entry name" value="Ribulose-phoshate binding barrel"/>
    <property type="match status" value="1"/>
</dbReference>
<keyword evidence="7 9" id="KW-0368">Histidine biosynthesis</keyword>
<name>A0A9D2GPQ4_9BACT</name>
<dbReference type="InterPro" id="IPR006062">
    <property type="entry name" value="His_biosynth"/>
</dbReference>
<evidence type="ECO:0000313" key="12">
    <source>
        <dbReference type="EMBL" id="HIZ85962.1"/>
    </source>
</evidence>
<dbReference type="Proteomes" id="UP000824115">
    <property type="component" value="Unassembled WGS sequence"/>
</dbReference>
<dbReference type="CDD" id="cd04732">
    <property type="entry name" value="HisA"/>
    <property type="match status" value="1"/>
</dbReference>
<evidence type="ECO:0000256" key="6">
    <source>
        <dbReference type="ARBA" id="ARBA00022605"/>
    </source>
</evidence>
<comment type="catalytic activity">
    <reaction evidence="1 9 11">
        <text>1-(5-phospho-beta-D-ribosyl)-5-[(5-phospho-beta-D-ribosylamino)methylideneamino]imidazole-4-carboxamide = 5-[(5-phospho-1-deoxy-D-ribulos-1-ylimino)methylamino]-1-(5-phospho-beta-D-ribosyl)imidazole-4-carboxamide</text>
        <dbReference type="Rhea" id="RHEA:15469"/>
        <dbReference type="ChEBI" id="CHEBI:58435"/>
        <dbReference type="ChEBI" id="CHEBI:58525"/>
        <dbReference type="EC" id="5.3.1.16"/>
    </reaction>
</comment>
<comment type="similarity">
    <text evidence="4 9 10">Belongs to the HisA/HisF family.</text>
</comment>
<feature type="active site" description="Proton donor" evidence="9">
    <location>
        <position position="131"/>
    </location>
</feature>
<keyword evidence="6 9" id="KW-0028">Amino-acid biosynthesis</keyword>